<proteinExistence type="inferred from homology"/>
<dbReference type="GO" id="GO:0005886">
    <property type="term" value="C:plasma membrane"/>
    <property type="evidence" value="ECO:0007669"/>
    <property type="project" value="UniProtKB-SubCell"/>
</dbReference>
<evidence type="ECO:0000256" key="5">
    <source>
        <dbReference type="ARBA" id="ARBA00022475"/>
    </source>
</evidence>
<evidence type="ECO:0000259" key="12">
    <source>
        <dbReference type="Pfam" id="PF03600"/>
    </source>
</evidence>
<keyword evidence="9 11" id="KW-0472">Membrane</keyword>
<name>A0A1I4VN64_PSUAM</name>
<keyword evidence="5" id="KW-1003">Cell membrane</keyword>
<dbReference type="AlphaFoldDB" id="A0A1I4VN64"/>
<dbReference type="InterPro" id="IPR000802">
    <property type="entry name" value="Arsenical_pump_ArsB"/>
</dbReference>
<dbReference type="Pfam" id="PF03600">
    <property type="entry name" value="CitMHS"/>
    <property type="match status" value="1"/>
</dbReference>
<comment type="subcellular location">
    <subcellularLocation>
        <location evidence="1">Cell membrane</location>
        <topology evidence="1">Multi-pass membrane protein</topology>
    </subcellularLocation>
</comment>
<feature type="transmembrane region" description="Helical" evidence="11">
    <location>
        <begin position="348"/>
        <end position="371"/>
    </location>
</feature>
<dbReference type="PRINTS" id="PR00758">
    <property type="entry name" value="ARSENICPUMP"/>
</dbReference>
<accession>A0A1I4VN64</accession>
<protein>
    <submittedName>
        <fullName evidence="13">Arsenical pump membrane protein</fullName>
    </submittedName>
</protein>
<evidence type="ECO:0000256" key="9">
    <source>
        <dbReference type="ARBA" id="ARBA00023136"/>
    </source>
</evidence>
<keyword evidence="14" id="KW-1185">Reference proteome</keyword>
<feature type="transmembrane region" description="Helical" evidence="11">
    <location>
        <begin position="391"/>
        <end position="408"/>
    </location>
</feature>
<evidence type="ECO:0000256" key="2">
    <source>
        <dbReference type="ARBA" id="ARBA00006433"/>
    </source>
</evidence>
<gene>
    <name evidence="13" type="ORF">SAMN05216207_1006178</name>
</gene>
<evidence type="ECO:0000313" key="13">
    <source>
        <dbReference type="EMBL" id="SFN02694.1"/>
    </source>
</evidence>
<feature type="transmembrane region" description="Helical" evidence="11">
    <location>
        <begin position="55"/>
        <end position="72"/>
    </location>
</feature>
<evidence type="ECO:0000256" key="8">
    <source>
        <dbReference type="ARBA" id="ARBA00022989"/>
    </source>
</evidence>
<keyword evidence="4" id="KW-0813">Transport</keyword>
<evidence type="ECO:0000256" key="4">
    <source>
        <dbReference type="ARBA" id="ARBA00022448"/>
    </source>
</evidence>
<feature type="transmembrane region" description="Helical" evidence="11">
    <location>
        <begin position="161"/>
        <end position="193"/>
    </location>
</feature>
<dbReference type="GO" id="GO:0046685">
    <property type="term" value="P:response to arsenic-containing substance"/>
    <property type="evidence" value="ECO:0007669"/>
    <property type="project" value="UniProtKB-KW"/>
</dbReference>
<evidence type="ECO:0000313" key="14">
    <source>
        <dbReference type="Proteomes" id="UP000199614"/>
    </source>
</evidence>
<evidence type="ECO:0000256" key="10">
    <source>
        <dbReference type="SAM" id="MobiDB-lite"/>
    </source>
</evidence>
<dbReference type="GO" id="GO:0015105">
    <property type="term" value="F:arsenite transmembrane transporter activity"/>
    <property type="evidence" value="ECO:0007669"/>
    <property type="project" value="InterPro"/>
</dbReference>
<keyword evidence="8 11" id="KW-1133">Transmembrane helix</keyword>
<evidence type="ECO:0000256" key="11">
    <source>
        <dbReference type="SAM" id="Phobius"/>
    </source>
</evidence>
<dbReference type="PANTHER" id="PTHR43302:SF5">
    <property type="entry name" value="TRANSPORTER ARSB-RELATED"/>
    <property type="match status" value="1"/>
</dbReference>
<feature type="transmembrane region" description="Helical" evidence="11">
    <location>
        <begin position="27"/>
        <end position="43"/>
    </location>
</feature>
<dbReference type="PANTHER" id="PTHR43302">
    <property type="entry name" value="TRANSPORTER ARSB-RELATED"/>
    <property type="match status" value="1"/>
</dbReference>
<feature type="domain" description="Citrate transporter-like" evidence="12">
    <location>
        <begin position="21"/>
        <end position="428"/>
    </location>
</feature>
<sequence length="497" mass="48571">MSLLLAVALLAAVLVAATLRPPRVPEAVVAVPAAVVAVAAGLVDPAAAWAEVGELAPTVGFLAAILLLGHLADTEGVFRWLGAQLARTSAGSPRRLLACVFAAAAGTTAVLSLDATVVLLTPVVLATATRLGVPARPHSYACVHLSNSASGLLPVSNLTNLLAFAASGLSFLGFAGLMVGPWLAVIVVEYLVLRRFFARDLRRLAAPARDRTQADPPGPAAGGAPDPAADHAPDPTTGAGLDPSAGPAFGPTFGAGPAPSDGAGLDPSPGPGLGPTLGAGFGPPDGAGLRPEEAAAGPPPVVALVVLAVTLVGFGASSAVGIGPGWVAAAGAAVLAVRALARRETGPVRLVAAASPGFCLFVFALGVVVAGVSGQGLAAWLGGLLPDSPDLAGLLVTAAIAAVLANLVNNLPATLVLLAALGPSPHAGLVLAVLLGVNIGPNLTYAGSLATLLWRRIATGHGAPPRIGTFLGIGALTVPLGLAAATLALWAALALAG</sequence>
<feature type="compositionally biased region" description="Low complexity" evidence="10">
    <location>
        <begin position="234"/>
        <end position="267"/>
    </location>
</feature>
<dbReference type="RefSeq" id="WP_245773391.1">
    <property type="nucleotide sequence ID" value="NZ_FOUY01000006.1"/>
</dbReference>
<dbReference type="Proteomes" id="UP000199614">
    <property type="component" value="Unassembled WGS sequence"/>
</dbReference>
<comment type="similarity">
    <text evidence="3">Belongs to the CitM (TC 2.A.11) transporter family.</text>
</comment>
<organism evidence="13 14">
    <name type="scientific">Pseudonocardia ammonioxydans</name>
    <dbReference type="NCBI Taxonomy" id="260086"/>
    <lineage>
        <taxon>Bacteria</taxon>
        <taxon>Bacillati</taxon>
        <taxon>Actinomycetota</taxon>
        <taxon>Actinomycetes</taxon>
        <taxon>Pseudonocardiales</taxon>
        <taxon>Pseudonocardiaceae</taxon>
        <taxon>Pseudonocardia</taxon>
    </lineage>
</organism>
<feature type="region of interest" description="Disordered" evidence="10">
    <location>
        <begin position="208"/>
        <end position="294"/>
    </location>
</feature>
<feature type="compositionally biased region" description="Gly residues" evidence="10">
    <location>
        <begin position="271"/>
        <end position="285"/>
    </location>
</feature>
<feature type="transmembrane region" description="Helical" evidence="11">
    <location>
        <begin position="470"/>
        <end position="493"/>
    </location>
</feature>
<feature type="transmembrane region" description="Helical" evidence="11">
    <location>
        <begin position="415"/>
        <end position="437"/>
    </location>
</feature>
<dbReference type="EMBL" id="FOUY01000006">
    <property type="protein sequence ID" value="SFN02694.1"/>
    <property type="molecule type" value="Genomic_DNA"/>
</dbReference>
<dbReference type="STRING" id="260086.SAMN05216207_1006178"/>
<dbReference type="InterPro" id="IPR004680">
    <property type="entry name" value="Cit_transptr-like_dom"/>
</dbReference>
<evidence type="ECO:0000256" key="6">
    <source>
        <dbReference type="ARBA" id="ARBA00022692"/>
    </source>
</evidence>
<keyword evidence="7" id="KW-0059">Arsenical resistance</keyword>
<evidence type="ECO:0000256" key="3">
    <source>
        <dbReference type="ARBA" id="ARBA00009843"/>
    </source>
</evidence>
<reference evidence="13 14" key="1">
    <citation type="submission" date="2016-10" db="EMBL/GenBank/DDBJ databases">
        <authorList>
            <person name="de Groot N.N."/>
        </authorList>
    </citation>
    <scope>NUCLEOTIDE SEQUENCE [LARGE SCALE GENOMIC DNA]</scope>
    <source>
        <strain evidence="13 14">CGMCC 4.1877</strain>
    </source>
</reference>
<evidence type="ECO:0000256" key="1">
    <source>
        <dbReference type="ARBA" id="ARBA00004651"/>
    </source>
</evidence>
<feature type="transmembrane region" description="Helical" evidence="11">
    <location>
        <begin position="325"/>
        <end position="341"/>
    </location>
</feature>
<evidence type="ECO:0000256" key="7">
    <source>
        <dbReference type="ARBA" id="ARBA00022849"/>
    </source>
</evidence>
<keyword evidence="6 11" id="KW-0812">Transmembrane</keyword>
<comment type="similarity">
    <text evidence="2">Belongs to the ArsB family.</text>
</comment>
<feature type="transmembrane region" description="Helical" evidence="11">
    <location>
        <begin position="300"/>
        <end position="319"/>
    </location>
</feature>